<evidence type="ECO:0000259" key="6">
    <source>
        <dbReference type="Pfam" id="PF05154"/>
    </source>
</evidence>
<proteinExistence type="predicted"/>
<dbReference type="InterPro" id="IPR007829">
    <property type="entry name" value="TM2"/>
</dbReference>
<reference evidence="7 8" key="1">
    <citation type="submission" date="2020-05" db="EMBL/GenBank/DDBJ databases">
        <title>Bremerella alba sp. nov., a novel planctomycete isolated from the surface of the macroalga Fucus spiralis.</title>
        <authorList>
            <person name="Godinho O."/>
            <person name="Botelho R."/>
            <person name="Albuquerque L."/>
            <person name="Wiegand S."/>
            <person name="Da Costa M.S."/>
            <person name="Lobo-Da-Cunha A."/>
            <person name="Jogler C."/>
            <person name="Lage O.M."/>
        </authorList>
    </citation>
    <scope>NUCLEOTIDE SEQUENCE [LARGE SCALE GENOMIC DNA]</scope>
    <source>
        <strain evidence="7 8">FF15</strain>
    </source>
</reference>
<keyword evidence="2 5" id="KW-0812">Transmembrane</keyword>
<sequence>MTENNNTHSIIVGYIAWAFGMFGAHRFYYGKPVTGVIWMLTLGVLFIGWIIDLFLIPSMDAECNQRFKAGPIDYTAAWLLTVFLGYLGIHRFYMGKWISGIIWLLTAGVFGIGWIYDCLTINQQVDEINRELANV</sequence>
<feature type="transmembrane region" description="Helical" evidence="5">
    <location>
        <begin position="6"/>
        <end position="24"/>
    </location>
</feature>
<organism evidence="7 8">
    <name type="scientific">Bremerella alba</name>
    <dbReference type="NCBI Taxonomy" id="980252"/>
    <lineage>
        <taxon>Bacteria</taxon>
        <taxon>Pseudomonadati</taxon>
        <taxon>Planctomycetota</taxon>
        <taxon>Planctomycetia</taxon>
        <taxon>Pirellulales</taxon>
        <taxon>Pirellulaceae</taxon>
        <taxon>Bremerella</taxon>
    </lineage>
</organism>
<dbReference type="Proteomes" id="UP000551616">
    <property type="component" value="Unassembled WGS sequence"/>
</dbReference>
<evidence type="ECO:0000313" key="8">
    <source>
        <dbReference type="Proteomes" id="UP000551616"/>
    </source>
</evidence>
<evidence type="ECO:0000256" key="4">
    <source>
        <dbReference type="ARBA" id="ARBA00023136"/>
    </source>
</evidence>
<feature type="transmembrane region" description="Helical" evidence="5">
    <location>
        <begin position="36"/>
        <end position="56"/>
    </location>
</feature>
<evidence type="ECO:0000256" key="1">
    <source>
        <dbReference type="ARBA" id="ARBA00004141"/>
    </source>
</evidence>
<feature type="domain" description="TM2" evidence="6">
    <location>
        <begin position="7"/>
        <end position="54"/>
    </location>
</feature>
<feature type="domain" description="TM2" evidence="6">
    <location>
        <begin position="74"/>
        <end position="117"/>
    </location>
</feature>
<evidence type="ECO:0000256" key="3">
    <source>
        <dbReference type="ARBA" id="ARBA00022989"/>
    </source>
</evidence>
<name>A0A7V8V8Z6_9BACT</name>
<comment type="caution">
    <text evidence="7">The sequence shown here is derived from an EMBL/GenBank/DDBJ whole genome shotgun (WGS) entry which is preliminary data.</text>
</comment>
<dbReference type="Pfam" id="PF05154">
    <property type="entry name" value="TM2"/>
    <property type="match status" value="2"/>
</dbReference>
<dbReference type="EMBL" id="JABRWO010000012">
    <property type="protein sequence ID" value="MBA2117076.1"/>
    <property type="molecule type" value="Genomic_DNA"/>
</dbReference>
<dbReference type="GO" id="GO:0016020">
    <property type="term" value="C:membrane"/>
    <property type="evidence" value="ECO:0007669"/>
    <property type="project" value="UniProtKB-SubCell"/>
</dbReference>
<dbReference type="InterPro" id="IPR050932">
    <property type="entry name" value="TM2D1-3-like"/>
</dbReference>
<accession>A0A7V8V8Z6</accession>
<evidence type="ECO:0000256" key="2">
    <source>
        <dbReference type="ARBA" id="ARBA00022692"/>
    </source>
</evidence>
<comment type="subcellular location">
    <subcellularLocation>
        <location evidence="1">Membrane</location>
        <topology evidence="1">Multi-pass membrane protein</topology>
    </subcellularLocation>
</comment>
<dbReference type="AlphaFoldDB" id="A0A7V8V8Z6"/>
<evidence type="ECO:0000313" key="7">
    <source>
        <dbReference type="EMBL" id="MBA2117076.1"/>
    </source>
</evidence>
<dbReference type="PANTHER" id="PTHR21016">
    <property type="entry name" value="BETA-AMYLOID BINDING PROTEIN-RELATED"/>
    <property type="match status" value="1"/>
</dbReference>
<gene>
    <name evidence="7" type="ORF">HOV93_42710</name>
</gene>
<dbReference type="PANTHER" id="PTHR21016:SF25">
    <property type="entry name" value="TM2 DOMAIN-CONTAINING PROTEIN DDB_G0277895-RELATED"/>
    <property type="match status" value="1"/>
</dbReference>
<dbReference type="RefSeq" id="WP_207398453.1">
    <property type="nucleotide sequence ID" value="NZ_JABRWO010000012.1"/>
</dbReference>
<feature type="transmembrane region" description="Helical" evidence="5">
    <location>
        <begin position="100"/>
        <end position="116"/>
    </location>
</feature>
<keyword evidence="8" id="KW-1185">Reference proteome</keyword>
<evidence type="ECO:0000256" key="5">
    <source>
        <dbReference type="SAM" id="Phobius"/>
    </source>
</evidence>
<keyword evidence="3 5" id="KW-1133">Transmembrane helix</keyword>
<feature type="transmembrane region" description="Helical" evidence="5">
    <location>
        <begin position="76"/>
        <end position="93"/>
    </location>
</feature>
<protein>
    <recommendedName>
        <fullName evidence="6">TM2 domain-containing protein</fullName>
    </recommendedName>
</protein>
<keyword evidence="4 5" id="KW-0472">Membrane</keyword>